<keyword evidence="6 15" id="KW-0812">Transmembrane</keyword>
<evidence type="ECO:0000256" key="12">
    <source>
        <dbReference type="ARBA" id="ARBA00023136"/>
    </source>
</evidence>
<keyword evidence="11" id="KW-0443">Lipid metabolism</keyword>
<reference evidence="16 17" key="1">
    <citation type="submission" date="2023-07" db="EMBL/GenBank/DDBJ databases">
        <title>Genomic Encyclopedia of Type Strains, Phase IV (KMG-IV): sequencing the most valuable type-strain genomes for metagenomic binning, comparative biology and taxonomic classification.</title>
        <authorList>
            <person name="Goeker M."/>
        </authorList>
    </citation>
    <scope>NUCLEOTIDE SEQUENCE [LARGE SCALE GENOMIC DNA]</scope>
    <source>
        <strain evidence="16 17">DSM 19092</strain>
    </source>
</reference>
<dbReference type="EMBL" id="JAUSTR010000001">
    <property type="protein sequence ID" value="MDQ0161303.1"/>
    <property type="molecule type" value="Genomic_DNA"/>
</dbReference>
<keyword evidence="17" id="KW-1185">Reference proteome</keyword>
<dbReference type="GO" id="GO:0036433">
    <property type="term" value="F:di-trans, poly-cis-undecaprenol kinase activity"/>
    <property type="evidence" value="ECO:0007669"/>
    <property type="project" value="UniProtKB-EC"/>
</dbReference>
<evidence type="ECO:0000313" key="16">
    <source>
        <dbReference type="EMBL" id="MDQ0161303.1"/>
    </source>
</evidence>
<keyword evidence="5 16" id="KW-0808">Transferase</keyword>
<organism evidence="16 17">
    <name type="scientific">Aeribacillus alveayuensis</name>
    <dbReference type="NCBI Taxonomy" id="279215"/>
    <lineage>
        <taxon>Bacteria</taxon>
        <taxon>Bacillati</taxon>
        <taxon>Bacillota</taxon>
        <taxon>Bacilli</taxon>
        <taxon>Bacillales</taxon>
        <taxon>Bacillaceae</taxon>
        <taxon>Aeribacillus</taxon>
    </lineage>
</organism>
<dbReference type="PROSITE" id="PS01069">
    <property type="entry name" value="DAGK_PROKAR"/>
    <property type="match status" value="1"/>
</dbReference>
<keyword evidence="7" id="KW-0547">Nucleotide-binding</keyword>
<keyword evidence="13" id="KW-0594">Phospholipid biosynthesis</keyword>
<feature type="transmembrane region" description="Helical" evidence="15">
    <location>
        <begin position="37"/>
        <end position="54"/>
    </location>
</feature>
<gene>
    <name evidence="16" type="ORF">J2S06_000373</name>
</gene>
<dbReference type="PANTHER" id="PTHR34299:SF1">
    <property type="entry name" value="DIACYLGLYCEROL KINASE"/>
    <property type="match status" value="1"/>
</dbReference>
<dbReference type="InterPro" id="IPR036945">
    <property type="entry name" value="DAGK_sf"/>
</dbReference>
<feature type="transmembrane region" description="Helical" evidence="15">
    <location>
        <begin position="103"/>
        <end position="122"/>
    </location>
</feature>
<dbReference type="Gene3D" id="1.10.287.3610">
    <property type="match status" value="1"/>
</dbReference>
<proteinExistence type="inferred from homology"/>
<evidence type="ECO:0000256" key="6">
    <source>
        <dbReference type="ARBA" id="ARBA00022692"/>
    </source>
</evidence>
<feature type="transmembrane region" description="Helical" evidence="15">
    <location>
        <begin position="60"/>
        <end position="83"/>
    </location>
</feature>
<keyword evidence="12 15" id="KW-0472">Membrane</keyword>
<dbReference type="InterPro" id="IPR000829">
    <property type="entry name" value="DAGK"/>
</dbReference>
<dbReference type="Pfam" id="PF01219">
    <property type="entry name" value="DAGK_prokar"/>
    <property type="match status" value="1"/>
</dbReference>
<sequence>MACIDPFKSNGKRFFHSFVFAWQGIISTVKSERNFRIHLLASVLVIIAGIYFRISLLEWIILFLLIGGILALELINTAIECVVDLVMQKKYHPLAKTAKDVGAGAVLVYVIISVIIGILIFIPKLTIHQ</sequence>
<evidence type="ECO:0000256" key="15">
    <source>
        <dbReference type="SAM" id="Phobius"/>
    </source>
</evidence>
<evidence type="ECO:0000313" key="17">
    <source>
        <dbReference type="Proteomes" id="UP001225646"/>
    </source>
</evidence>
<evidence type="ECO:0000256" key="7">
    <source>
        <dbReference type="ARBA" id="ARBA00022741"/>
    </source>
</evidence>
<evidence type="ECO:0000256" key="10">
    <source>
        <dbReference type="ARBA" id="ARBA00022989"/>
    </source>
</evidence>
<evidence type="ECO:0000256" key="4">
    <source>
        <dbReference type="ARBA" id="ARBA00022516"/>
    </source>
</evidence>
<evidence type="ECO:0000256" key="13">
    <source>
        <dbReference type="ARBA" id="ARBA00023209"/>
    </source>
</evidence>
<comment type="similarity">
    <text evidence="2">Belongs to the bacterial diacylglycerol kinase family.</text>
</comment>
<keyword evidence="8 16" id="KW-0418">Kinase</keyword>
<name>A0ABT9VK09_9BACI</name>
<dbReference type="PANTHER" id="PTHR34299">
    <property type="entry name" value="DIACYLGLYCEROL KINASE"/>
    <property type="match status" value="1"/>
</dbReference>
<keyword evidence="3" id="KW-1003">Cell membrane</keyword>
<dbReference type="InterPro" id="IPR033717">
    <property type="entry name" value="UDPK"/>
</dbReference>
<keyword evidence="14" id="KW-1208">Phospholipid metabolism</keyword>
<dbReference type="RefSeq" id="WP_419151112.1">
    <property type="nucleotide sequence ID" value="NZ_JAUSTR010000001.1"/>
</dbReference>
<evidence type="ECO:0000256" key="14">
    <source>
        <dbReference type="ARBA" id="ARBA00023264"/>
    </source>
</evidence>
<comment type="subcellular location">
    <subcellularLocation>
        <location evidence="1">Cell membrane</location>
        <topology evidence="1">Multi-pass membrane protein</topology>
    </subcellularLocation>
</comment>
<evidence type="ECO:0000256" key="2">
    <source>
        <dbReference type="ARBA" id="ARBA00005967"/>
    </source>
</evidence>
<comment type="caution">
    <text evidence="16">The sequence shown here is derived from an EMBL/GenBank/DDBJ whole genome shotgun (WGS) entry which is preliminary data.</text>
</comment>
<accession>A0ABT9VK09</accession>
<keyword evidence="10 15" id="KW-1133">Transmembrane helix</keyword>
<evidence type="ECO:0000256" key="9">
    <source>
        <dbReference type="ARBA" id="ARBA00022840"/>
    </source>
</evidence>
<dbReference type="EC" id="2.7.1.66" evidence="16"/>
<evidence type="ECO:0000256" key="11">
    <source>
        <dbReference type="ARBA" id="ARBA00023098"/>
    </source>
</evidence>
<evidence type="ECO:0000256" key="1">
    <source>
        <dbReference type="ARBA" id="ARBA00004651"/>
    </source>
</evidence>
<evidence type="ECO:0000256" key="8">
    <source>
        <dbReference type="ARBA" id="ARBA00022777"/>
    </source>
</evidence>
<protein>
    <submittedName>
        <fullName evidence="16">Undecaprenol kinase</fullName>
        <ecNumber evidence="16">2.7.1.66</ecNumber>
    </submittedName>
</protein>
<dbReference type="Proteomes" id="UP001225646">
    <property type="component" value="Unassembled WGS sequence"/>
</dbReference>
<keyword evidence="9" id="KW-0067">ATP-binding</keyword>
<evidence type="ECO:0000256" key="3">
    <source>
        <dbReference type="ARBA" id="ARBA00022475"/>
    </source>
</evidence>
<evidence type="ECO:0000256" key="5">
    <source>
        <dbReference type="ARBA" id="ARBA00022679"/>
    </source>
</evidence>
<keyword evidence="4" id="KW-0444">Lipid biosynthesis</keyword>
<dbReference type="CDD" id="cd14265">
    <property type="entry name" value="UDPK_IM_like"/>
    <property type="match status" value="1"/>
</dbReference>